<dbReference type="InterPro" id="IPR013656">
    <property type="entry name" value="PAS_4"/>
</dbReference>
<dbReference type="InterPro" id="IPR000700">
    <property type="entry name" value="PAS-assoc_C"/>
</dbReference>
<keyword evidence="9" id="KW-1185">Reference proteome</keyword>
<keyword evidence="5" id="KW-0418">Kinase</keyword>
<dbReference type="SUPFAM" id="SSF55785">
    <property type="entry name" value="PYP-like sensor domain (PAS domain)"/>
    <property type="match status" value="5"/>
</dbReference>
<dbReference type="PANTHER" id="PTHR43304">
    <property type="entry name" value="PHYTOCHROME-LIKE PROTEIN CPH1"/>
    <property type="match status" value="1"/>
</dbReference>
<dbReference type="Pfam" id="PF08447">
    <property type="entry name" value="PAS_3"/>
    <property type="match status" value="3"/>
</dbReference>
<gene>
    <name evidence="8" type="ORF">ACFPMF_24395</name>
</gene>
<dbReference type="CDD" id="cd00082">
    <property type="entry name" value="HisKA"/>
    <property type="match status" value="1"/>
</dbReference>
<dbReference type="EMBL" id="JBHSMA010000013">
    <property type="protein sequence ID" value="MFC5412487.1"/>
    <property type="molecule type" value="Genomic_DNA"/>
</dbReference>
<feature type="domain" description="PAC" evidence="7">
    <location>
        <begin position="88"/>
        <end position="143"/>
    </location>
</feature>
<evidence type="ECO:0000256" key="4">
    <source>
        <dbReference type="ARBA" id="ARBA00022679"/>
    </source>
</evidence>
<dbReference type="InterPro" id="IPR052162">
    <property type="entry name" value="Sensor_kinase/Photoreceptor"/>
</dbReference>
<keyword evidence="3" id="KW-0597">Phosphoprotein</keyword>
<dbReference type="CDD" id="cd00130">
    <property type="entry name" value="PAS"/>
    <property type="match status" value="4"/>
</dbReference>
<reference evidence="9" key="1">
    <citation type="journal article" date="2019" name="Int. J. Syst. Evol. Microbiol.">
        <title>The Global Catalogue of Microorganisms (GCM) 10K type strain sequencing project: providing services to taxonomists for standard genome sequencing and annotation.</title>
        <authorList>
            <consortium name="The Broad Institute Genomics Platform"/>
            <consortium name="The Broad Institute Genome Sequencing Center for Infectious Disease"/>
            <person name="Wu L."/>
            <person name="Ma J."/>
        </authorList>
    </citation>
    <scope>NUCLEOTIDE SEQUENCE [LARGE SCALE GENOMIC DNA]</scope>
    <source>
        <strain evidence="9">CCUG 55250</strain>
    </source>
</reference>
<dbReference type="PANTHER" id="PTHR43304:SF1">
    <property type="entry name" value="PAC DOMAIN-CONTAINING PROTEIN"/>
    <property type="match status" value="1"/>
</dbReference>
<accession>A0ABW0IJ74</accession>
<evidence type="ECO:0000313" key="8">
    <source>
        <dbReference type="EMBL" id="MFC5412487.1"/>
    </source>
</evidence>
<dbReference type="InterPro" id="IPR035965">
    <property type="entry name" value="PAS-like_dom_sf"/>
</dbReference>
<dbReference type="EC" id="2.7.13.3" evidence="2"/>
<evidence type="ECO:0000256" key="5">
    <source>
        <dbReference type="ARBA" id="ARBA00022777"/>
    </source>
</evidence>
<protein>
    <recommendedName>
        <fullName evidence="2">histidine kinase</fullName>
        <ecNumber evidence="2">2.7.13.3</ecNumber>
    </recommendedName>
</protein>
<comment type="caution">
    <text evidence="8">The sequence shown here is derived from an EMBL/GenBank/DDBJ whole genome shotgun (WGS) entry which is preliminary data.</text>
</comment>
<feature type="domain" description="PAC" evidence="7">
    <location>
        <begin position="368"/>
        <end position="418"/>
    </location>
</feature>
<feature type="domain" description="PAS" evidence="6">
    <location>
        <begin position="165"/>
        <end position="236"/>
    </location>
</feature>
<evidence type="ECO:0000259" key="6">
    <source>
        <dbReference type="PROSITE" id="PS50112"/>
    </source>
</evidence>
<dbReference type="SMART" id="SM00086">
    <property type="entry name" value="PAC"/>
    <property type="match status" value="4"/>
</dbReference>
<name>A0ABW0IJ74_9BACT</name>
<dbReference type="PROSITE" id="PS50113">
    <property type="entry name" value="PAC"/>
    <property type="match status" value="3"/>
</dbReference>
<dbReference type="RefSeq" id="WP_379850043.1">
    <property type="nucleotide sequence ID" value="NZ_JBHSMA010000013.1"/>
</dbReference>
<sequence>MLSLNEIALLYNSIPTPCAILKPDKPGYTIAAVNRAFLSATNTHSSALVGRRFFDAFPINQDDDGSRTLTIHRAFDHVLTDKTPCVIRNHRYNLPAASESDEDVRYWNIETYPLLDEEGTIHYIVQSSTDVTTLFKAEKKLTDNALKMAQEINERKQIEQKLQLSNERYYYVNKATDDAIYDWDIALNFIHWGEAFFRWFGYAEDDRFSIEKWAALVHPEDIPALECSLNTTLDDPLKNSWTVSYRLKRADGVYTFVEENGYVLRDQQGRATRMIGVLRDISGRKKAQAELESLKDTYSDLFQLSPLPMWVYDLDSLMFLDVNEAAMVHYGYTKKEFLAMSILQIRPEEDWPILVGTIRNEVRHGLFHASEVRHLKKSGEVIQVNIRGNSIRFGEKQARIVVATDVTELKKSEQALRNSERRFKTLIQEGSDLIAIIEMDGYCKYVSPNIERVLGITLEEFIGYNAFNFIHEADRDVLIQEFELLNSKKQHEVAPFRYVDKQGKIHWVETVITDMRDDEAIGGIVCNSRIVTERVENELKIKEHLDRYNAVSKATSDSIWDMDMVADRLLWNYGIKAIFGYQETAYDHQWWHDRVHPDDIERVEQLIGHNMIHKIPRWTSEYRFRCADGAYKYVLDRGFLIFDEHTGQPVRMIGAMQDITEKVAYTKAVEAHNVRLREIAWTQAHLVRAPLARILGLISLLDDPDNDDQTRQTARSYLLQSATDLDEIIKEVINKSHEALKESVQ</sequence>
<feature type="domain" description="PAS" evidence="6">
    <location>
        <begin position="419"/>
        <end position="489"/>
    </location>
</feature>
<comment type="catalytic activity">
    <reaction evidence="1">
        <text>ATP + protein L-histidine = ADP + protein N-phospho-L-histidine.</text>
        <dbReference type="EC" id="2.7.13.3"/>
    </reaction>
</comment>
<keyword evidence="4" id="KW-0808">Transferase</keyword>
<dbReference type="PROSITE" id="PS50112">
    <property type="entry name" value="PAS"/>
    <property type="match status" value="3"/>
</dbReference>
<dbReference type="SMART" id="SM00091">
    <property type="entry name" value="PAS"/>
    <property type="match status" value="5"/>
</dbReference>
<dbReference type="Pfam" id="PF13426">
    <property type="entry name" value="PAS_9"/>
    <property type="match status" value="1"/>
</dbReference>
<dbReference type="InterPro" id="IPR013655">
    <property type="entry name" value="PAS_fold_3"/>
</dbReference>
<evidence type="ECO:0000259" key="7">
    <source>
        <dbReference type="PROSITE" id="PS50113"/>
    </source>
</evidence>
<dbReference type="InterPro" id="IPR003661">
    <property type="entry name" value="HisK_dim/P_dom"/>
</dbReference>
<feature type="domain" description="PAC" evidence="7">
    <location>
        <begin position="241"/>
        <end position="293"/>
    </location>
</feature>
<evidence type="ECO:0000256" key="2">
    <source>
        <dbReference type="ARBA" id="ARBA00012438"/>
    </source>
</evidence>
<dbReference type="Pfam" id="PF08448">
    <property type="entry name" value="PAS_4"/>
    <property type="match status" value="1"/>
</dbReference>
<dbReference type="InterPro" id="IPR000014">
    <property type="entry name" value="PAS"/>
</dbReference>
<dbReference type="NCBIfam" id="TIGR00229">
    <property type="entry name" value="sensory_box"/>
    <property type="match status" value="4"/>
</dbReference>
<evidence type="ECO:0000313" key="9">
    <source>
        <dbReference type="Proteomes" id="UP001596106"/>
    </source>
</evidence>
<evidence type="ECO:0000256" key="1">
    <source>
        <dbReference type="ARBA" id="ARBA00000085"/>
    </source>
</evidence>
<feature type="domain" description="PAS" evidence="6">
    <location>
        <begin position="294"/>
        <end position="365"/>
    </location>
</feature>
<dbReference type="Gene3D" id="3.30.450.20">
    <property type="entry name" value="PAS domain"/>
    <property type="match status" value="5"/>
</dbReference>
<dbReference type="InterPro" id="IPR001610">
    <property type="entry name" value="PAC"/>
</dbReference>
<proteinExistence type="predicted"/>
<dbReference type="Proteomes" id="UP001596106">
    <property type="component" value="Unassembled WGS sequence"/>
</dbReference>
<evidence type="ECO:0000256" key="3">
    <source>
        <dbReference type="ARBA" id="ARBA00022553"/>
    </source>
</evidence>
<organism evidence="8 9">
    <name type="scientific">Larkinella bovis</name>
    <dbReference type="NCBI Taxonomy" id="683041"/>
    <lineage>
        <taxon>Bacteria</taxon>
        <taxon>Pseudomonadati</taxon>
        <taxon>Bacteroidota</taxon>
        <taxon>Cytophagia</taxon>
        <taxon>Cytophagales</taxon>
        <taxon>Spirosomataceae</taxon>
        <taxon>Larkinella</taxon>
    </lineage>
</organism>